<name>A0A5J5JS35_9ACTN</name>
<dbReference type="Proteomes" id="UP000327011">
    <property type="component" value="Unassembled WGS sequence"/>
</dbReference>
<comment type="caution">
    <text evidence="1">The sequence shown here is derived from an EMBL/GenBank/DDBJ whole genome shotgun (WGS) entry which is preliminary data.</text>
</comment>
<evidence type="ECO:0000313" key="2">
    <source>
        <dbReference type="Proteomes" id="UP000327011"/>
    </source>
</evidence>
<dbReference type="EMBL" id="VYTZ01000019">
    <property type="protein sequence ID" value="KAA9373939.1"/>
    <property type="molecule type" value="Genomic_DNA"/>
</dbReference>
<proteinExistence type="predicted"/>
<reference evidence="1 2" key="1">
    <citation type="submission" date="2019-09" db="EMBL/GenBank/DDBJ databases">
        <title>Screening of Novel Bioactive Compounds from Soil-Associated.</title>
        <authorList>
            <person name="Gong X."/>
        </authorList>
    </citation>
    <scope>NUCLEOTIDE SEQUENCE [LARGE SCALE GENOMIC DNA]</scope>
    <source>
        <strain evidence="1 2">Gxj-6</strain>
    </source>
</reference>
<gene>
    <name evidence="1" type="ORF">F5972_33810</name>
</gene>
<keyword evidence="2" id="KW-1185">Reference proteome</keyword>
<sequence>MVLPLVVVAVAAYVFLREMPTIGNDARLELAGTAAGVVLGVVAGLLVRGSPGAAYAWPVRRP</sequence>
<dbReference type="RefSeq" id="WP_150939714.1">
    <property type="nucleotide sequence ID" value="NZ_VYTZ01000019.1"/>
</dbReference>
<protein>
    <submittedName>
        <fullName evidence="1">Uncharacterized protein</fullName>
    </submittedName>
</protein>
<dbReference type="AlphaFoldDB" id="A0A5J5JS35"/>
<evidence type="ECO:0000313" key="1">
    <source>
        <dbReference type="EMBL" id="KAA9373939.1"/>
    </source>
</evidence>
<accession>A0A5J5JS35</accession>
<organism evidence="1 2">
    <name type="scientific">Microbispora cellulosiformans</name>
    <dbReference type="NCBI Taxonomy" id="2614688"/>
    <lineage>
        <taxon>Bacteria</taxon>
        <taxon>Bacillati</taxon>
        <taxon>Actinomycetota</taxon>
        <taxon>Actinomycetes</taxon>
        <taxon>Streptosporangiales</taxon>
        <taxon>Streptosporangiaceae</taxon>
        <taxon>Microbispora</taxon>
    </lineage>
</organism>